<protein>
    <submittedName>
        <fullName evidence="2">CRP-like cAMP-binding protein</fullName>
    </submittedName>
</protein>
<name>A0A315YRH6_RUMFL</name>
<gene>
    <name evidence="2" type="ORF">IE37_00794</name>
</gene>
<accession>A0A315YRH6</accession>
<dbReference type="Gene3D" id="2.60.120.10">
    <property type="entry name" value="Jelly Rolls"/>
    <property type="match status" value="1"/>
</dbReference>
<evidence type="ECO:0000313" key="3">
    <source>
        <dbReference type="Proteomes" id="UP000245720"/>
    </source>
</evidence>
<dbReference type="EMBL" id="QGDI01000002">
    <property type="protein sequence ID" value="PWJ14808.1"/>
    <property type="molecule type" value="Genomic_DNA"/>
</dbReference>
<dbReference type="SUPFAM" id="SSF51206">
    <property type="entry name" value="cAMP-binding domain-like"/>
    <property type="match status" value="1"/>
</dbReference>
<dbReference type="SMART" id="SM00100">
    <property type="entry name" value="cNMP"/>
    <property type="match status" value="1"/>
</dbReference>
<dbReference type="CDD" id="cd00038">
    <property type="entry name" value="CAP_ED"/>
    <property type="match status" value="1"/>
</dbReference>
<dbReference type="InterPro" id="IPR014710">
    <property type="entry name" value="RmlC-like_jellyroll"/>
</dbReference>
<dbReference type="STRING" id="1265.SAMN02910280_1780"/>
<dbReference type="RefSeq" id="WP_242978560.1">
    <property type="nucleotide sequence ID" value="NZ_QGDI01000002.1"/>
</dbReference>
<proteinExistence type="predicted"/>
<dbReference type="PROSITE" id="PS50042">
    <property type="entry name" value="CNMP_BINDING_3"/>
    <property type="match status" value="1"/>
</dbReference>
<feature type="domain" description="Cyclic nucleotide-binding" evidence="1">
    <location>
        <begin position="11"/>
        <end position="117"/>
    </location>
</feature>
<sequence length="189" mass="20450">MDISVLHNSILFKGFDDTEISELMKALNAAEKKYKKGAMIFSSGEITDKLCFVTAGGVTIESNDMWGNRTILNLVSKGQFFAESYALLPDVPMLVDVCAAEDCSIVFLSMKSLAMVVTAMTRTALIEKDLTGMASIAKGMITRASTNRALTDLELTEKGTTGMALTEMAMTVPEKTARDTTSLDIIPRA</sequence>
<dbReference type="Proteomes" id="UP000245720">
    <property type="component" value="Unassembled WGS sequence"/>
</dbReference>
<reference evidence="2 3" key="1">
    <citation type="submission" date="2018-05" db="EMBL/GenBank/DDBJ databases">
        <title>The Hungate 1000. A catalogue of reference genomes from the rumen microbiome.</title>
        <authorList>
            <person name="Kelly W."/>
        </authorList>
    </citation>
    <scope>NUCLEOTIDE SEQUENCE [LARGE SCALE GENOMIC DNA]</scope>
    <source>
        <strain evidence="2 3">SAb67</strain>
    </source>
</reference>
<dbReference type="AlphaFoldDB" id="A0A315YRH6"/>
<comment type="caution">
    <text evidence="2">The sequence shown here is derived from an EMBL/GenBank/DDBJ whole genome shotgun (WGS) entry which is preliminary data.</text>
</comment>
<evidence type="ECO:0000259" key="1">
    <source>
        <dbReference type="PROSITE" id="PS50042"/>
    </source>
</evidence>
<dbReference type="InterPro" id="IPR000595">
    <property type="entry name" value="cNMP-bd_dom"/>
</dbReference>
<organism evidence="2 3">
    <name type="scientific">Ruminococcus flavefaciens</name>
    <dbReference type="NCBI Taxonomy" id="1265"/>
    <lineage>
        <taxon>Bacteria</taxon>
        <taxon>Bacillati</taxon>
        <taxon>Bacillota</taxon>
        <taxon>Clostridia</taxon>
        <taxon>Eubacteriales</taxon>
        <taxon>Oscillospiraceae</taxon>
        <taxon>Ruminococcus</taxon>
    </lineage>
</organism>
<dbReference type="InterPro" id="IPR018490">
    <property type="entry name" value="cNMP-bd_dom_sf"/>
</dbReference>
<evidence type="ECO:0000313" key="2">
    <source>
        <dbReference type="EMBL" id="PWJ14808.1"/>
    </source>
</evidence>
<dbReference type="Pfam" id="PF00027">
    <property type="entry name" value="cNMP_binding"/>
    <property type="match status" value="1"/>
</dbReference>